<evidence type="ECO:0000313" key="4">
    <source>
        <dbReference type="Proteomes" id="UP000094969"/>
    </source>
</evidence>
<dbReference type="Gene3D" id="3.40.190.150">
    <property type="entry name" value="Bordetella uptake gene, domain 1"/>
    <property type="match status" value="1"/>
</dbReference>
<dbReference type="Pfam" id="PF03401">
    <property type="entry name" value="TctC"/>
    <property type="match status" value="1"/>
</dbReference>
<dbReference type="SUPFAM" id="SSF53850">
    <property type="entry name" value="Periplasmic binding protein-like II"/>
    <property type="match status" value="1"/>
</dbReference>
<dbReference type="PANTHER" id="PTHR42928:SF5">
    <property type="entry name" value="BLR1237 PROTEIN"/>
    <property type="match status" value="1"/>
</dbReference>
<evidence type="ECO:0008006" key="5">
    <source>
        <dbReference type="Google" id="ProtNLM"/>
    </source>
</evidence>
<evidence type="ECO:0000256" key="2">
    <source>
        <dbReference type="SAM" id="SignalP"/>
    </source>
</evidence>
<dbReference type="Gene3D" id="3.40.190.10">
    <property type="entry name" value="Periplasmic binding protein-like II"/>
    <property type="match status" value="1"/>
</dbReference>
<dbReference type="InterPro" id="IPR042100">
    <property type="entry name" value="Bug_dom1"/>
</dbReference>
<dbReference type="PANTHER" id="PTHR42928">
    <property type="entry name" value="TRICARBOXYLATE-BINDING PROTEIN"/>
    <property type="match status" value="1"/>
</dbReference>
<proteinExistence type="inferred from homology"/>
<dbReference type="OrthoDB" id="8443386at2"/>
<name>A0A1D7U9I7_9HYPH</name>
<organism evidence="3 4">
    <name type="scientific">Bosea vaviloviae</name>
    <dbReference type="NCBI Taxonomy" id="1526658"/>
    <lineage>
        <taxon>Bacteria</taxon>
        <taxon>Pseudomonadati</taxon>
        <taxon>Pseudomonadota</taxon>
        <taxon>Alphaproteobacteria</taxon>
        <taxon>Hyphomicrobiales</taxon>
        <taxon>Boseaceae</taxon>
        <taxon>Bosea</taxon>
    </lineage>
</organism>
<comment type="similarity">
    <text evidence="1">Belongs to the UPF0065 (bug) family.</text>
</comment>
<dbReference type="KEGG" id="bvv:BHK69_29585"/>
<dbReference type="EMBL" id="CP017147">
    <property type="protein sequence ID" value="AOO84041.1"/>
    <property type="molecule type" value="Genomic_DNA"/>
</dbReference>
<dbReference type="PIRSF" id="PIRSF017082">
    <property type="entry name" value="YflP"/>
    <property type="match status" value="1"/>
</dbReference>
<protein>
    <recommendedName>
        <fullName evidence="5">ABC transporter substrate-binding protein</fullName>
    </recommendedName>
</protein>
<dbReference type="RefSeq" id="WP_069693233.1">
    <property type="nucleotide sequence ID" value="NZ_CP017147.1"/>
</dbReference>
<evidence type="ECO:0000256" key="1">
    <source>
        <dbReference type="ARBA" id="ARBA00006987"/>
    </source>
</evidence>
<evidence type="ECO:0000313" key="3">
    <source>
        <dbReference type="EMBL" id="AOO84041.1"/>
    </source>
</evidence>
<dbReference type="AlphaFoldDB" id="A0A1D7U9I7"/>
<feature type="chain" id="PRO_5009100113" description="ABC transporter substrate-binding protein" evidence="2">
    <location>
        <begin position="26"/>
        <end position="328"/>
    </location>
</feature>
<reference evidence="3 4" key="1">
    <citation type="journal article" date="2015" name="Antonie Van Leeuwenhoek">
        <title>Bosea vaviloviae sp. nov., a new species of slow-growing rhizobia isolated from nodules of the relict species Vavilovia formosa (Stev.) Fed.</title>
        <authorList>
            <person name="Safronova V.I."/>
            <person name="Kuznetsova I.G."/>
            <person name="Sazanova A.L."/>
            <person name="Kimeklis A.K."/>
            <person name="Belimov A.A."/>
            <person name="Andronov E.E."/>
            <person name="Pinaev A.G."/>
            <person name="Chizhevskaya E.P."/>
            <person name="Pukhaev A.R."/>
            <person name="Popov K.P."/>
            <person name="Willems A."/>
            <person name="Tikhonovich I.A."/>
        </authorList>
    </citation>
    <scope>NUCLEOTIDE SEQUENCE [LARGE SCALE GENOMIC DNA]</scope>
    <source>
        <strain evidence="3 4">Vaf18</strain>
    </source>
</reference>
<accession>A0A1D7U9I7</accession>
<keyword evidence="4" id="KW-1185">Reference proteome</keyword>
<gene>
    <name evidence="3" type="ORF">BHK69_29585</name>
</gene>
<dbReference type="STRING" id="1526658.BHK69_29585"/>
<dbReference type="Proteomes" id="UP000094969">
    <property type="component" value="Chromosome"/>
</dbReference>
<feature type="signal peptide" evidence="2">
    <location>
        <begin position="1"/>
        <end position="25"/>
    </location>
</feature>
<dbReference type="InterPro" id="IPR005064">
    <property type="entry name" value="BUG"/>
</dbReference>
<keyword evidence="2" id="KW-0732">Signal</keyword>
<sequence length="328" mass="33908">MTRFGRACLGLAAMLGVVMSLSASAQTFPERPVTMIVPFAAGGAADTTGRILAEALGRVLGKSVVVENIGGAGGAIGGSRVKSAAPDGYTIGLGHTGTLAAAVTVNPKLPYDPKSDFAYLGLVASTPNIVFFRNDLPAANLKEFIALARQKQGALMMGHSGNGAASHITCLMFFGLIDVKPTYVPYRGFGQTINDIIGGKIDGSCDLVASVSGQVQSQSVKAFAVAAKTRAETVPDVPTSEEAGLPEFQAETWTGLFVPKATPKPVLDILQGAVAKALDDPEVAKRLGTIGARAPRRDERGGPAMQALVASEVSRWAAILDKAGFKPD</sequence>